<dbReference type="GeneID" id="65131014"/>
<dbReference type="Proteomes" id="UP000593850">
    <property type="component" value="Segment"/>
</dbReference>
<reference evidence="1 2" key="1">
    <citation type="submission" date="2020-07" db="EMBL/GenBank/DDBJ databases">
        <title>Taxonomic proposal: Crassvirales, a new order of highly abundant and diverse bacterial viruses.</title>
        <authorList>
            <person name="Shkoporov A.N."/>
            <person name="Stockdale S.R."/>
            <person name="Guerin E."/>
            <person name="Ross R.P."/>
            <person name="Hill C."/>
        </authorList>
    </citation>
    <scope>NUCLEOTIDE SEQUENCE [LARGE SCALE GENOMIC DNA]</scope>
</reference>
<proteinExistence type="predicted"/>
<dbReference type="KEGG" id="vg:65131014"/>
<sequence>MKINFAQLEVYTDIKKTNKVCIDVREQIGEMIYEVGSGIKDHALAFKIYNSDNEVELTSEEVEVLNKYVSQYCKPAFIQAFLEATKEVEELKDDESK</sequence>
<accession>A0A7M1RSG2</accession>
<dbReference type="RefSeq" id="YP_010112536.1">
    <property type="nucleotide sequence ID" value="NC_055893.1"/>
</dbReference>
<name>A0A7M1RSG2_9CAUD</name>
<organism evidence="1 2">
    <name type="scientific">uncultured phage cr4_1</name>
    <dbReference type="NCBI Taxonomy" id="2772084"/>
    <lineage>
        <taxon>Viruses</taxon>
        <taxon>Duplodnaviria</taxon>
        <taxon>Heunggongvirae</taxon>
        <taxon>Uroviricota</taxon>
        <taxon>Caudoviricetes</taxon>
        <taxon>Crassvirales</taxon>
        <taxon>Suoliviridae</taxon>
        <taxon>Loutivirinae</taxon>
        <taxon>Buorbuivirus</taxon>
        <taxon>Buorbuivirus hominis</taxon>
    </lineage>
</organism>
<protein>
    <submittedName>
        <fullName evidence="1">Uncharacterized protein</fullName>
    </submittedName>
</protein>
<evidence type="ECO:0000313" key="2">
    <source>
        <dbReference type="Proteomes" id="UP000593850"/>
    </source>
</evidence>
<evidence type="ECO:0000313" key="1">
    <source>
        <dbReference type="EMBL" id="QOR57084.1"/>
    </source>
</evidence>
<dbReference type="EMBL" id="MT774400">
    <property type="protein sequence ID" value="QOR57084.1"/>
    <property type="molecule type" value="Genomic_DNA"/>
</dbReference>
<keyword evidence="2" id="KW-1185">Reference proteome</keyword>